<comment type="caution">
    <text evidence="2">The sequence shown here is derived from an EMBL/GenBank/DDBJ whole genome shotgun (WGS) entry which is preliminary data.</text>
</comment>
<dbReference type="OrthoDB" id="432941at2759"/>
<reference evidence="2" key="1">
    <citation type="submission" date="2021-02" db="EMBL/GenBank/DDBJ databases">
        <authorList>
            <person name="Dougan E. K."/>
            <person name="Rhodes N."/>
            <person name="Thang M."/>
            <person name="Chan C."/>
        </authorList>
    </citation>
    <scope>NUCLEOTIDE SEQUENCE</scope>
</reference>
<protein>
    <submittedName>
        <fullName evidence="2">Uncharacterized protein</fullName>
    </submittedName>
</protein>
<evidence type="ECO:0000313" key="2">
    <source>
        <dbReference type="EMBL" id="CAE7599252.1"/>
    </source>
</evidence>
<gene>
    <name evidence="2" type="ORF">SNAT2548_LOCUS34094</name>
</gene>
<dbReference type="Proteomes" id="UP000604046">
    <property type="component" value="Unassembled WGS sequence"/>
</dbReference>
<dbReference type="AlphaFoldDB" id="A0A812UU88"/>
<organism evidence="2 3">
    <name type="scientific">Symbiodinium natans</name>
    <dbReference type="NCBI Taxonomy" id="878477"/>
    <lineage>
        <taxon>Eukaryota</taxon>
        <taxon>Sar</taxon>
        <taxon>Alveolata</taxon>
        <taxon>Dinophyceae</taxon>
        <taxon>Suessiales</taxon>
        <taxon>Symbiodiniaceae</taxon>
        <taxon>Symbiodinium</taxon>
    </lineage>
</organism>
<sequence>MARAMSVAVLALTAASILCFVPAPQQIAAPHRGTIQAPASLSPESSNSAQSSNWVSPMLGLVACVLLGAQAATASPATPSIAPWGSASSRSAQVDFVTHPPVPRDVLEEKQMTKVKLEAAPSRREIAEKVRRQEMEYLKSTYVPGGPKPVRIAM</sequence>
<accession>A0A812UU88</accession>
<evidence type="ECO:0000256" key="1">
    <source>
        <dbReference type="SAM" id="SignalP"/>
    </source>
</evidence>
<dbReference type="EMBL" id="CAJNDS010002793">
    <property type="protein sequence ID" value="CAE7599252.1"/>
    <property type="molecule type" value="Genomic_DNA"/>
</dbReference>
<keyword evidence="3" id="KW-1185">Reference proteome</keyword>
<feature type="signal peptide" evidence="1">
    <location>
        <begin position="1"/>
        <end position="19"/>
    </location>
</feature>
<evidence type="ECO:0000313" key="3">
    <source>
        <dbReference type="Proteomes" id="UP000604046"/>
    </source>
</evidence>
<keyword evidence="1" id="KW-0732">Signal</keyword>
<name>A0A812UU88_9DINO</name>
<proteinExistence type="predicted"/>
<feature type="chain" id="PRO_5032501435" evidence="1">
    <location>
        <begin position="20"/>
        <end position="154"/>
    </location>
</feature>